<proteinExistence type="predicted"/>
<dbReference type="PANTHER" id="PTHR30195">
    <property type="entry name" value="TYPE I SITE-SPECIFIC DEOXYRIBONUCLEASE PROTEIN SUBUNIT M AND R"/>
    <property type="match status" value="1"/>
</dbReference>
<keyword evidence="1" id="KW-0680">Restriction system</keyword>
<dbReference type="Pfam" id="PF11867">
    <property type="entry name" value="T1RH-like_C"/>
    <property type="match status" value="1"/>
</dbReference>
<feature type="non-terminal residue" evidence="3">
    <location>
        <position position="270"/>
    </location>
</feature>
<reference evidence="3" key="1">
    <citation type="journal article" date="2014" name="Front. Microbiol.">
        <title>High frequency of phylogenetically diverse reductive dehalogenase-homologous genes in deep subseafloor sedimentary metagenomes.</title>
        <authorList>
            <person name="Kawai M."/>
            <person name="Futagami T."/>
            <person name="Toyoda A."/>
            <person name="Takaki Y."/>
            <person name="Nishi S."/>
            <person name="Hori S."/>
            <person name="Arai W."/>
            <person name="Tsubouchi T."/>
            <person name="Morono Y."/>
            <person name="Uchiyama I."/>
            <person name="Ito T."/>
            <person name="Fujiyama A."/>
            <person name="Inagaki F."/>
            <person name="Takami H."/>
        </authorList>
    </citation>
    <scope>NUCLEOTIDE SEQUENCE</scope>
    <source>
        <strain evidence="3">Expedition CK06-06</strain>
    </source>
</reference>
<comment type="caution">
    <text evidence="3">The sequence shown here is derived from an EMBL/GenBank/DDBJ whole genome shotgun (WGS) entry which is preliminary data.</text>
</comment>
<evidence type="ECO:0000259" key="2">
    <source>
        <dbReference type="Pfam" id="PF11867"/>
    </source>
</evidence>
<accession>X1MR48</accession>
<dbReference type="GO" id="GO:0009307">
    <property type="term" value="P:DNA restriction-modification system"/>
    <property type="evidence" value="ECO:0007669"/>
    <property type="project" value="UniProtKB-KW"/>
</dbReference>
<feature type="domain" description="Type I restriction enzyme HindI endonuclease subunit-like C-terminal" evidence="2">
    <location>
        <begin position="40"/>
        <end position="268"/>
    </location>
</feature>
<gene>
    <name evidence="3" type="ORF">S06H3_37042</name>
</gene>
<protein>
    <recommendedName>
        <fullName evidence="2">Type I restriction enzyme HindI endonuclease subunit-like C-terminal domain-containing protein</fullName>
    </recommendedName>
</protein>
<dbReference type="AlphaFoldDB" id="X1MR48"/>
<sequence>CLIDFDELKRKLPDLIDEFKNIFAGVDTANLWQCLKHIETNKLESRVNDVYKKLQVTYETIAPDPFLLDYHQDYKWATELVVALRQMNGNKKPDVRDYLANTQRLIQEHVDISKIDQIAPIFVVDDNYLRKIDELPPDREQRELLLEKRLRALLIVRLGNLPIYQTLMESLEAIVAQKDQETQDTLELLTKLTGNLNEAIKEEQAMGLSKGEMALRQLVNEKVPCDEPDELASLLKGTVIENTFPGWQVQPSVHATIKKDIILELVKYAR</sequence>
<dbReference type="PANTHER" id="PTHR30195:SF15">
    <property type="entry name" value="TYPE I RESTRICTION ENZYME HINDI ENDONUCLEASE SUBUNIT"/>
    <property type="match status" value="1"/>
</dbReference>
<dbReference type="EMBL" id="BARV01022471">
    <property type="protein sequence ID" value="GAI20476.1"/>
    <property type="molecule type" value="Genomic_DNA"/>
</dbReference>
<evidence type="ECO:0000313" key="3">
    <source>
        <dbReference type="EMBL" id="GAI20476.1"/>
    </source>
</evidence>
<feature type="non-terminal residue" evidence="3">
    <location>
        <position position="1"/>
    </location>
</feature>
<dbReference type="InterPro" id="IPR021810">
    <property type="entry name" value="T1RH-like_C"/>
</dbReference>
<evidence type="ECO:0000256" key="1">
    <source>
        <dbReference type="ARBA" id="ARBA00022747"/>
    </source>
</evidence>
<organism evidence="3">
    <name type="scientific">marine sediment metagenome</name>
    <dbReference type="NCBI Taxonomy" id="412755"/>
    <lineage>
        <taxon>unclassified sequences</taxon>
        <taxon>metagenomes</taxon>
        <taxon>ecological metagenomes</taxon>
    </lineage>
</organism>
<name>X1MR48_9ZZZZ</name>
<dbReference type="InterPro" id="IPR051268">
    <property type="entry name" value="Type-I_R_enzyme_R_subunit"/>
</dbReference>